<protein>
    <submittedName>
        <fullName evidence="3">Uncharacterized protein</fullName>
    </submittedName>
</protein>
<dbReference type="HOGENOM" id="CLU_2219519_0_0_9"/>
<reference evidence="3 4" key="1">
    <citation type="submission" date="2011-08" db="EMBL/GenBank/DDBJ databases">
        <title>The Genome Sequence of Clostridium hathewayi WAL-18680.</title>
        <authorList>
            <consortium name="The Broad Institute Genome Sequencing Platform"/>
            <person name="Earl A."/>
            <person name="Ward D."/>
            <person name="Feldgarden M."/>
            <person name="Gevers D."/>
            <person name="Finegold S.M."/>
            <person name="Summanen P.H."/>
            <person name="Molitoris D.R."/>
            <person name="Song M."/>
            <person name="Daigneault M."/>
            <person name="Allen-Vercoe E."/>
            <person name="Young S.K."/>
            <person name="Zeng Q."/>
            <person name="Gargeya S."/>
            <person name="Fitzgerald M."/>
            <person name="Haas B."/>
            <person name="Abouelleil A."/>
            <person name="Alvarado L."/>
            <person name="Arachchi H.M."/>
            <person name="Berlin A."/>
            <person name="Brown A."/>
            <person name="Chapman S.B."/>
            <person name="Chen Z."/>
            <person name="Dunbar C."/>
            <person name="Freedman E."/>
            <person name="Gearin G."/>
            <person name="Gellesch M."/>
            <person name="Goldberg J."/>
            <person name="Griggs A."/>
            <person name="Gujja S."/>
            <person name="Heiman D."/>
            <person name="Howarth C."/>
            <person name="Larson L."/>
            <person name="Lui A."/>
            <person name="MacDonald P.J.P."/>
            <person name="Montmayeur A."/>
            <person name="Murphy C."/>
            <person name="Neiman D."/>
            <person name="Pearson M."/>
            <person name="Priest M."/>
            <person name="Roberts A."/>
            <person name="Saif S."/>
            <person name="Shea T."/>
            <person name="Shenoy N."/>
            <person name="Sisk P."/>
            <person name="Stolte C."/>
            <person name="Sykes S."/>
            <person name="Wortman J."/>
            <person name="Nusbaum C."/>
            <person name="Birren B."/>
        </authorList>
    </citation>
    <scope>NUCLEOTIDE SEQUENCE [LARGE SCALE GENOMIC DNA]</scope>
    <source>
        <strain evidence="3 4">WAL-18680</strain>
    </source>
</reference>
<evidence type="ECO:0000256" key="2">
    <source>
        <dbReference type="SAM" id="SignalP"/>
    </source>
</evidence>
<name>G5IEZ5_9FIRM</name>
<evidence type="ECO:0000313" key="3">
    <source>
        <dbReference type="EMBL" id="EHI59924.1"/>
    </source>
</evidence>
<dbReference type="PATRIC" id="fig|742737.3.peg.2093"/>
<feature type="compositionally biased region" description="Low complexity" evidence="1">
    <location>
        <begin position="28"/>
        <end position="74"/>
    </location>
</feature>
<feature type="chain" id="PRO_5039315982" evidence="2">
    <location>
        <begin position="20"/>
        <end position="106"/>
    </location>
</feature>
<organism evidence="3 4">
    <name type="scientific">Hungatella hathewayi WAL-18680</name>
    <dbReference type="NCBI Taxonomy" id="742737"/>
    <lineage>
        <taxon>Bacteria</taxon>
        <taxon>Bacillati</taxon>
        <taxon>Bacillota</taxon>
        <taxon>Clostridia</taxon>
        <taxon>Lachnospirales</taxon>
        <taxon>Lachnospiraceae</taxon>
        <taxon>Hungatella</taxon>
    </lineage>
</organism>
<dbReference type="AlphaFoldDB" id="G5IEZ5"/>
<accession>G5IEZ5</accession>
<feature type="compositionally biased region" description="Polar residues" evidence="1">
    <location>
        <begin position="94"/>
        <end position="106"/>
    </location>
</feature>
<feature type="signal peptide" evidence="2">
    <location>
        <begin position="1"/>
        <end position="19"/>
    </location>
</feature>
<dbReference type="Proteomes" id="UP000005384">
    <property type="component" value="Unassembled WGS sequence"/>
</dbReference>
<proteinExistence type="predicted"/>
<dbReference type="PROSITE" id="PS51257">
    <property type="entry name" value="PROKAR_LIPOPROTEIN"/>
    <property type="match status" value="1"/>
</dbReference>
<dbReference type="RefSeq" id="WP_006780052.1">
    <property type="nucleotide sequence ID" value="NZ_CP040506.1"/>
</dbReference>
<keyword evidence="4" id="KW-1185">Reference proteome</keyword>
<evidence type="ECO:0000313" key="4">
    <source>
        <dbReference type="Proteomes" id="UP000005384"/>
    </source>
</evidence>
<feature type="region of interest" description="Disordered" evidence="1">
    <location>
        <begin position="24"/>
        <end position="106"/>
    </location>
</feature>
<evidence type="ECO:0000256" key="1">
    <source>
        <dbReference type="SAM" id="MobiDB-lite"/>
    </source>
</evidence>
<sequence length="106" mass="10692">MKKIKVYVFGLLLAMAVFAMTGCSNKDNNANNTTSAAGTQTTTQGVTTGAGESSGMGTNDNSGTNDTNSESSTGVIGGIVDDVERGVNDVVDGTSATTNNSDETTK</sequence>
<comment type="caution">
    <text evidence="3">The sequence shown here is derived from an EMBL/GenBank/DDBJ whole genome shotgun (WGS) entry which is preliminary data.</text>
</comment>
<keyword evidence="2" id="KW-0732">Signal</keyword>
<dbReference type="EMBL" id="ADLN01000041">
    <property type="protein sequence ID" value="EHI59924.1"/>
    <property type="molecule type" value="Genomic_DNA"/>
</dbReference>
<gene>
    <name evidence="3" type="ORF">HMPREF9473_02072</name>
</gene>